<dbReference type="Proteomes" id="UP000284243">
    <property type="component" value="Unassembled WGS sequence"/>
</dbReference>
<proteinExistence type="predicted"/>
<reference evidence="1 2" key="1">
    <citation type="submission" date="2018-08" db="EMBL/GenBank/DDBJ databases">
        <title>A genome reference for cultivated species of the human gut microbiota.</title>
        <authorList>
            <person name="Zou Y."/>
            <person name="Xue W."/>
            <person name="Luo G."/>
        </authorList>
    </citation>
    <scope>NUCLEOTIDE SEQUENCE [LARGE SCALE GENOMIC DNA]</scope>
    <source>
        <strain evidence="1 2">AF16-14</strain>
    </source>
</reference>
<dbReference type="EMBL" id="QRYC01000004">
    <property type="protein sequence ID" value="RGU57697.1"/>
    <property type="molecule type" value="Genomic_DNA"/>
</dbReference>
<dbReference type="AlphaFoldDB" id="A0A1Y3YJM8"/>
<dbReference type="RefSeq" id="WP_046403005.1">
    <property type="nucleotide sequence ID" value="NZ_BAABYK010000001.1"/>
</dbReference>
<dbReference type="Gene3D" id="3.40.50.1820">
    <property type="entry name" value="alpha/beta hydrolase"/>
    <property type="match status" value="1"/>
</dbReference>
<organism evidence="1 2">
    <name type="scientific">Odoribacter splanchnicus</name>
    <dbReference type="NCBI Taxonomy" id="28118"/>
    <lineage>
        <taxon>Bacteria</taxon>
        <taxon>Pseudomonadati</taxon>
        <taxon>Bacteroidota</taxon>
        <taxon>Bacteroidia</taxon>
        <taxon>Bacteroidales</taxon>
        <taxon>Odoribacteraceae</taxon>
        <taxon>Odoribacter</taxon>
    </lineage>
</organism>
<sequence length="279" mass="32614">MKKIRLIQLLFLSLFLIGTYLPTQAQKIDTISVYSTSMKKQIKNIIILPASYTQNTQKKYPVAYLLHGYGGCYDTWATYTKPDLAQMASNFDMIIVCPDGLNSWYWDSPINPSYRYETYVSKELINYIDSQYRTYNNRKGRAITGFSMGGHGALWLAFRHPDTYGACGSISGGVDIRPFPENWEMKQLLGPYSENPQRWNEYTVINQLPYNSKSGPLAIIIDCGYYDFFYTVNQKLHEKLRYYNIPHDFLTRPGGHTHEYWNNAIDYQLLFFYKYFHPN</sequence>
<name>A0A1Y3YJM8_9BACT</name>
<dbReference type="GO" id="GO:0016747">
    <property type="term" value="F:acyltransferase activity, transferring groups other than amino-acyl groups"/>
    <property type="evidence" value="ECO:0007669"/>
    <property type="project" value="TreeGrafter"/>
</dbReference>
<accession>A0A1Y3YJM8</accession>
<dbReference type="SUPFAM" id="SSF53474">
    <property type="entry name" value="alpha/beta-Hydrolases"/>
    <property type="match status" value="1"/>
</dbReference>
<protein>
    <submittedName>
        <fullName evidence="1">Esterase family protein</fullName>
    </submittedName>
</protein>
<dbReference type="InterPro" id="IPR000801">
    <property type="entry name" value="Esterase-like"/>
</dbReference>
<dbReference type="PANTHER" id="PTHR48098">
    <property type="entry name" value="ENTEROCHELIN ESTERASE-RELATED"/>
    <property type="match status" value="1"/>
</dbReference>
<evidence type="ECO:0000313" key="1">
    <source>
        <dbReference type="EMBL" id="RGU57697.1"/>
    </source>
</evidence>
<dbReference type="PANTHER" id="PTHR48098:SF1">
    <property type="entry name" value="DIACYLGLYCEROL ACYLTRANSFERASE_MYCOLYLTRANSFERASE AG85A"/>
    <property type="match status" value="1"/>
</dbReference>
<dbReference type="InterPro" id="IPR050583">
    <property type="entry name" value="Mycobacterial_A85_antigen"/>
</dbReference>
<dbReference type="Pfam" id="PF00756">
    <property type="entry name" value="Esterase"/>
    <property type="match status" value="1"/>
</dbReference>
<comment type="caution">
    <text evidence="1">The sequence shown here is derived from an EMBL/GenBank/DDBJ whole genome shotgun (WGS) entry which is preliminary data.</text>
</comment>
<evidence type="ECO:0000313" key="2">
    <source>
        <dbReference type="Proteomes" id="UP000284243"/>
    </source>
</evidence>
<dbReference type="InterPro" id="IPR029058">
    <property type="entry name" value="AB_hydrolase_fold"/>
</dbReference>
<gene>
    <name evidence="1" type="ORF">DWW57_04160</name>
</gene>